<dbReference type="AlphaFoldDB" id="A3IUW7"/>
<gene>
    <name evidence="1" type="ORF">CY0110_23211</name>
</gene>
<evidence type="ECO:0000313" key="1">
    <source>
        <dbReference type="EMBL" id="EAZ89715.1"/>
    </source>
</evidence>
<reference evidence="1 2" key="1">
    <citation type="submission" date="2007-03" db="EMBL/GenBank/DDBJ databases">
        <authorList>
            <person name="Stal L."/>
            <person name="Ferriera S."/>
            <person name="Johnson J."/>
            <person name="Kravitz S."/>
            <person name="Beeson K."/>
            <person name="Sutton G."/>
            <person name="Rogers Y.-H."/>
            <person name="Friedman R."/>
            <person name="Frazier M."/>
            <person name="Venter J.C."/>
        </authorList>
    </citation>
    <scope>NUCLEOTIDE SEQUENCE [LARGE SCALE GENOMIC DNA]</scope>
    <source>
        <strain evidence="1 2">CCY0110</strain>
    </source>
</reference>
<keyword evidence="2" id="KW-1185">Reference proteome</keyword>
<name>A3IUW7_9CHRO</name>
<organism evidence="1 2">
    <name type="scientific">Crocosphaera chwakensis CCY0110</name>
    <dbReference type="NCBI Taxonomy" id="391612"/>
    <lineage>
        <taxon>Bacteria</taxon>
        <taxon>Bacillati</taxon>
        <taxon>Cyanobacteriota</taxon>
        <taxon>Cyanophyceae</taxon>
        <taxon>Oscillatoriophycideae</taxon>
        <taxon>Chroococcales</taxon>
        <taxon>Aphanothecaceae</taxon>
        <taxon>Crocosphaera</taxon>
        <taxon>Crocosphaera chwakensis</taxon>
    </lineage>
</organism>
<protein>
    <submittedName>
        <fullName evidence="1">Uncharacterized protein</fullName>
    </submittedName>
</protein>
<evidence type="ECO:0000313" key="2">
    <source>
        <dbReference type="Proteomes" id="UP000003781"/>
    </source>
</evidence>
<dbReference type="Proteomes" id="UP000003781">
    <property type="component" value="Unassembled WGS sequence"/>
</dbReference>
<accession>A3IUW7</accession>
<proteinExistence type="predicted"/>
<dbReference type="EMBL" id="AAXW01000038">
    <property type="protein sequence ID" value="EAZ89715.1"/>
    <property type="molecule type" value="Genomic_DNA"/>
</dbReference>
<comment type="caution">
    <text evidence="1">The sequence shown here is derived from an EMBL/GenBank/DDBJ whole genome shotgun (WGS) entry which is preliminary data.</text>
</comment>
<sequence>MSKEIIEIWLDDIGKKLIFLVTVPKEKKKEIDWEERNT</sequence>